<evidence type="ECO:0000313" key="2">
    <source>
        <dbReference type="EMBL" id="CAH7684817.1"/>
    </source>
</evidence>
<sequence length="196" mass="21350">MSFGQAVIGPPGSRKSTYCFGGSESSSFSGLAKDYTNSQVELGHPENLNNQSTSGSSRKNFNLGKKIEDWWNTVRSSFTITLDNKIGPSEGSLGSIQHRWNLISPGPLSARLRSCSFCCLSSNKFPSLGESHAPDDGKSIKPLKLQGEGNDKTFKQSKADALHAHQDTSFNMINLLPPEIGQLKNLEQFVLLDNQS</sequence>
<feature type="compositionally biased region" description="Basic and acidic residues" evidence="1">
    <location>
        <begin position="149"/>
        <end position="159"/>
    </location>
</feature>
<evidence type="ECO:0000313" key="3">
    <source>
        <dbReference type="Proteomes" id="UP001153365"/>
    </source>
</evidence>
<dbReference type="Proteomes" id="UP001153365">
    <property type="component" value="Unassembled WGS sequence"/>
</dbReference>
<dbReference type="EMBL" id="CALTRL010005688">
    <property type="protein sequence ID" value="CAH7684817.1"/>
    <property type="molecule type" value="Genomic_DNA"/>
</dbReference>
<accession>A0AAV0BG03</accession>
<feature type="region of interest" description="Disordered" evidence="1">
    <location>
        <begin position="129"/>
        <end position="159"/>
    </location>
</feature>
<evidence type="ECO:0000256" key="1">
    <source>
        <dbReference type="SAM" id="MobiDB-lite"/>
    </source>
</evidence>
<dbReference type="AlphaFoldDB" id="A0AAV0BG03"/>
<protein>
    <submittedName>
        <fullName evidence="2">Uncharacterized protein</fullName>
    </submittedName>
</protein>
<name>A0AAV0BG03_PHAPC</name>
<organism evidence="2 3">
    <name type="scientific">Phakopsora pachyrhizi</name>
    <name type="common">Asian soybean rust disease fungus</name>
    <dbReference type="NCBI Taxonomy" id="170000"/>
    <lineage>
        <taxon>Eukaryota</taxon>
        <taxon>Fungi</taxon>
        <taxon>Dikarya</taxon>
        <taxon>Basidiomycota</taxon>
        <taxon>Pucciniomycotina</taxon>
        <taxon>Pucciniomycetes</taxon>
        <taxon>Pucciniales</taxon>
        <taxon>Phakopsoraceae</taxon>
        <taxon>Phakopsora</taxon>
    </lineage>
</organism>
<proteinExistence type="predicted"/>
<keyword evidence="3" id="KW-1185">Reference proteome</keyword>
<gene>
    <name evidence="2" type="ORF">PPACK8108_LOCUS19244</name>
</gene>
<comment type="caution">
    <text evidence="2">The sequence shown here is derived from an EMBL/GenBank/DDBJ whole genome shotgun (WGS) entry which is preliminary data.</text>
</comment>
<reference evidence="2" key="1">
    <citation type="submission" date="2022-06" db="EMBL/GenBank/DDBJ databases">
        <authorList>
            <consortium name="SYNGENTA / RWTH Aachen University"/>
        </authorList>
    </citation>
    <scope>NUCLEOTIDE SEQUENCE</scope>
</reference>